<dbReference type="GO" id="GO:0009617">
    <property type="term" value="P:response to bacterium"/>
    <property type="evidence" value="ECO:0007669"/>
    <property type="project" value="UniProtKB-ARBA"/>
</dbReference>
<keyword evidence="4" id="KW-0808">Transferase</keyword>
<comment type="subcellular location">
    <subcellularLocation>
        <location evidence="1">Cytoplasm</location>
    </subcellularLocation>
</comment>
<dbReference type="GO" id="GO:0005829">
    <property type="term" value="C:cytosol"/>
    <property type="evidence" value="ECO:0007669"/>
    <property type="project" value="TreeGrafter"/>
</dbReference>
<keyword evidence="7" id="KW-0067">ATP-binding</keyword>
<evidence type="ECO:0000256" key="1">
    <source>
        <dbReference type="ARBA" id="ARBA00004496"/>
    </source>
</evidence>
<evidence type="ECO:0000256" key="3">
    <source>
        <dbReference type="ARBA" id="ARBA00022490"/>
    </source>
</evidence>
<keyword evidence="6" id="KW-0418">Kinase</keyword>
<dbReference type="EMBL" id="OV121135">
    <property type="protein sequence ID" value="CAH0554764.1"/>
    <property type="molecule type" value="Genomic_DNA"/>
</dbReference>
<protein>
    <recommendedName>
        <fullName evidence="11">Sedoheptulokinase</fullName>
        <ecNumber evidence="10">2.7.1.14</ecNumber>
    </recommendedName>
    <alternativeName>
        <fullName evidence="12">Carbohydrate kinase-like protein</fullName>
    </alternativeName>
</protein>
<accession>A0A9P0B3Z6</accession>
<gene>
    <name evidence="14" type="ORF">MELIAE_LOCUS6279</name>
</gene>
<dbReference type="Pfam" id="PF00370">
    <property type="entry name" value="FGGY_N"/>
    <property type="match status" value="2"/>
</dbReference>
<dbReference type="GO" id="GO:0006071">
    <property type="term" value="P:glycerol metabolic process"/>
    <property type="evidence" value="ECO:0007669"/>
    <property type="project" value="TreeGrafter"/>
</dbReference>
<evidence type="ECO:0000256" key="9">
    <source>
        <dbReference type="ARBA" id="ARBA00057196"/>
    </source>
</evidence>
<keyword evidence="15" id="KW-1185">Reference proteome</keyword>
<dbReference type="FunFam" id="3.30.420.40:FF:000111">
    <property type="entry name" value="Sedoheptulokinase"/>
    <property type="match status" value="1"/>
</dbReference>
<dbReference type="CDD" id="cd07777">
    <property type="entry name" value="ASKHA_NBD_FGGY_SHK"/>
    <property type="match status" value="1"/>
</dbReference>
<feature type="domain" description="Carbohydrate kinase FGGY N-terminal" evidence="13">
    <location>
        <begin position="163"/>
        <end position="283"/>
    </location>
</feature>
<evidence type="ECO:0000256" key="4">
    <source>
        <dbReference type="ARBA" id="ARBA00022679"/>
    </source>
</evidence>
<dbReference type="PANTHER" id="PTHR10196">
    <property type="entry name" value="SUGAR KINASE"/>
    <property type="match status" value="1"/>
</dbReference>
<dbReference type="GO" id="GO:0006163">
    <property type="term" value="P:purine nucleotide metabolic process"/>
    <property type="evidence" value="ECO:0007669"/>
    <property type="project" value="UniProtKB-ARBA"/>
</dbReference>
<dbReference type="GO" id="GO:0005524">
    <property type="term" value="F:ATP binding"/>
    <property type="evidence" value="ECO:0007669"/>
    <property type="project" value="UniProtKB-KW"/>
</dbReference>
<evidence type="ECO:0000313" key="14">
    <source>
        <dbReference type="EMBL" id="CAH0554764.1"/>
    </source>
</evidence>
<comment type="catalytic activity">
    <reaction evidence="8">
        <text>sedoheptulose + ATP = D-sedoheptulose 7-phosphate + ADP + H(+)</text>
        <dbReference type="Rhea" id="RHEA:23844"/>
        <dbReference type="ChEBI" id="CHEBI:15378"/>
        <dbReference type="ChEBI" id="CHEBI:16802"/>
        <dbReference type="ChEBI" id="CHEBI:30616"/>
        <dbReference type="ChEBI" id="CHEBI:57483"/>
        <dbReference type="ChEBI" id="CHEBI:456216"/>
        <dbReference type="EC" id="2.7.1.14"/>
    </reaction>
</comment>
<comment type="similarity">
    <text evidence="2">Belongs to the FGGY kinase family.</text>
</comment>
<comment type="function">
    <text evidence="9">Acts as a modulator of macrophage activation through control of glucose metabolism.</text>
</comment>
<dbReference type="GO" id="GO:1901701">
    <property type="term" value="P:cellular response to oxygen-containing compound"/>
    <property type="evidence" value="ECO:0007669"/>
    <property type="project" value="UniProtKB-ARBA"/>
</dbReference>
<keyword evidence="3" id="KW-0963">Cytoplasm</keyword>
<evidence type="ECO:0000313" key="15">
    <source>
        <dbReference type="Proteomes" id="UP001154078"/>
    </source>
</evidence>
<keyword evidence="5" id="KW-0547">Nucleotide-binding</keyword>
<evidence type="ECO:0000256" key="10">
    <source>
        <dbReference type="ARBA" id="ARBA00066341"/>
    </source>
</evidence>
<feature type="domain" description="Carbohydrate kinase FGGY N-terminal" evidence="13">
    <location>
        <begin position="25"/>
        <end position="111"/>
    </location>
</feature>
<dbReference type="InterPro" id="IPR018484">
    <property type="entry name" value="FGGY_N"/>
</dbReference>
<evidence type="ECO:0000256" key="11">
    <source>
        <dbReference type="ARBA" id="ARBA00069425"/>
    </source>
</evidence>
<sequence>MVSSRALYDILDQILNYSNYDMEQYVLGIDIGTTSVKTNIVNTTNNTVEARYIKETQSNIPNDITPGANIQDVPKIVSALNFCVSKLPKHLLSQISAIGLCNQMHGVVCWGNSIMQRSWAMIEKDKDKNFRFDVVPDNVSSLFTWQDNRCDPDFLSSLPLPNSHINLASGYGIPTLCWFLKNKPEFLKPYNCAGTIGDFVVAMLCNLDSPVMSDQNAASWGYYDCALSDWNTELLEVMGFPLKFLPSVEPAGACAGYLIENWHSIPAGTPIGVALGDIQCSVLSSIEHQKDAILNISTSAQICYVASKFSPTSGPPKFGPLEYYPYFNGQYVAVAASLNGGNSLTSFVKMLQQWALELGYSVPQSKVWDKVLSLGNDESAQSNLEIRPTCLGERYDPTIRGSINNISQDNLRLGQVFSALCKGMVENLHDMMPSSLLYEAKITRILGNGKGLLRNPILQKHIEEIYQLPLVIVPGGEAATGAAMAMTTTSNSTTNMSRRSVMSHSIQ</sequence>
<dbReference type="GO" id="GO:0046496">
    <property type="term" value="P:nicotinamide nucleotide metabolic process"/>
    <property type="evidence" value="ECO:0007669"/>
    <property type="project" value="UniProtKB-ARBA"/>
</dbReference>
<dbReference type="OrthoDB" id="10264182at2759"/>
<evidence type="ECO:0000256" key="5">
    <source>
        <dbReference type="ARBA" id="ARBA00022741"/>
    </source>
</evidence>
<reference evidence="14" key="1">
    <citation type="submission" date="2021-12" db="EMBL/GenBank/DDBJ databases">
        <authorList>
            <person name="King R."/>
        </authorList>
    </citation>
    <scope>NUCLEOTIDE SEQUENCE</scope>
</reference>
<dbReference type="AlphaFoldDB" id="A0A9P0B3Z6"/>
<dbReference type="Gene3D" id="3.30.420.40">
    <property type="match status" value="2"/>
</dbReference>
<organism evidence="14 15">
    <name type="scientific">Brassicogethes aeneus</name>
    <name type="common">Rape pollen beetle</name>
    <name type="synonym">Meligethes aeneus</name>
    <dbReference type="NCBI Taxonomy" id="1431903"/>
    <lineage>
        <taxon>Eukaryota</taxon>
        <taxon>Metazoa</taxon>
        <taxon>Ecdysozoa</taxon>
        <taxon>Arthropoda</taxon>
        <taxon>Hexapoda</taxon>
        <taxon>Insecta</taxon>
        <taxon>Pterygota</taxon>
        <taxon>Neoptera</taxon>
        <taxon>Endopterygota</taxon>
        <taxon>Coleoptera</taxon>
        <taxon>Polyphaga</taxon>
        <taxon>Cucujiformia</taxon>
        <taxon>Nitidulidae</taxon>
        <taxon>Meligethinae</taxon>
        <taxon>Brassicogethes</taxon>
    </lineage>
</organism>
<proteinExistence type="inferred from homology"/>
<dbReference type="EC" id="2.7.1.14" evidence="10"/>
<dbReference type="GO" id="GO:0050277">
    <property type="term" value="F:sedoheptulokinase activity"/>
    <property type="evidence" value="ECO:0007669"/>
    <property type="project" value="UniProtKB-EC"/>
</dbReference>
<name>A0A9P0B3Z6_BRAAE</name>
<evidence type="ECO:0000256" key="7">
    <source>
        <dbReference type="ARBA" id="ARBA00022840"/>
    </source>
</evidence>
<evidence type="ECO:0000256" key="2">
    <source>
        <dbReference type="ARBA" id="ARBA00009156"/>
    </source>
</evidence>
<dbReference type="PANTHER" id="PTHR10196:SF67">
    <property type="entry name" value="SEDOHEPTULOKINASE"/>
    <property type="match status" value="1"/>
</dbReference>
<dbReference type="GO" id="GO:0071396">
    <property type="term" value="P:cellular response to lipid"/>
    <property type="evidence" value="ECO:0007669"/>
    <property type="project" value="UniProtKB-ARBA"/>
</dbReference>
<evidence type="ECO:0000259" key="13">
    <source>
        <dbReference type="Pfam" id="PF00370"/>
    </source>
</evidence>
<dbReference type="GO" id="GO:1901135">
    <property type="term" value="P:carbohydrate derivative metabolic process"/>
    <property type="evidence" value="ECO:0007669"/>
    <property type="project" value="UniProtKB-ARBA"/>
</dbReference>
<dbReference type="GO" id="GO:0006091">
    <property type="term" value="P:generation of precursor metabolites and energy"/>
    <property type="evidence" value="ECO:0007669"/>
    <property type="project" value="UniProtKB-ARBA"/>
</dbReference>
<dbReference type="InterPro" id="IPR043129">
    <property type="entry name" value="ATPase_NBD"/>
</dbReference>
<evidence type="ECO:0000256" key="8">
    <source>
        <dbReference type="ARBA" id="ARBA00052736"/>
    </source>
</evidence>
<evidence type="ECO:0000256" key="12">
    <source>
        <dbReference type="ARBA" id="ARBA00076706"/>
    </source>
</evidence>
<dbReference type="SUPFAM" id="SSF53067">
    <property type="entry name" value="Actin-like ATPase domain"/>
    <property type="match status" value="2"/>
</dbReference>
<dbReference type="Proteomes" id="UP001154078">
    <property type="component" value="Chromosome 4"/>
</dbReference>
<evidence type="ECO:0000256" key="6">
    <source>
        <dbReference type="ARBA" id="ARBA00022777"/>
    </source>
</evidence>
<dbReference type="FunFam" id="3.30.420.40:FF:000132">
    <property type="entry name" value="Sedoheptulokinase"/>
    <property type="match status" value="1"/>
</dbReference>